<evidence type="ECO:0000313" key="1">
    <source>
        <dbReference type="EMBL" id="QNN47049.1"/>
    </source>
</evidence>
<dbReference type="Proteomes" id="UP000515977">
    <property type="component" value="Chromosome"/>
</dbReference>
<organism evidence="1 2">
    <name type="scientific">Thermomonas brevis</name>
    <dbReference type="NCBI Taxonomy" id="215691"/>
    <lineage>
        <taxon>Bacteria</taxon>
        <taxon>Pseudomonadati</taxon>
        <taxon>Pseudomonadota</taxon>
        <taxon>Gammaproteobacteria</taxon>
        <taxon>Lysobacterales</taxon>
        <taxon>Lysobacteraceae</taxon>
        <taxon>Thermomonas</taxon>
    </lineage>
</organism>
<dbReference type="RefSeq" id="WP_187570797.1">
    <property type="nucleotide sequence ID" value="NZ_CP060711.1"/>
</dbReference>
<sequence>MDELDFSTSLTHVDWEKLGTRGHEIRIGDATCLERLAQGAYACDAISRLLLMSDNEAGCQGTHPINGNIVGGLHHALNVIAGSMQDDIFALANRLRDKPEGAAQ</sequence>
<accession>A0A7G9QUM4</accession>
<dbReference type="KEGG" id="tbv:H9L17_02460"/>
<protein>
    <submittedName>
        <fullName evidence="1">Uncharacterized protein</fullName>
    </submittedName>
</protein>
<dbReference type="EMBL" id="CP060711">
    <property type="protein sequence ID" value="QNN47049.1"/>
    <property type="molecule type" value="Genomic_DNA"/>
</dbReference>
<gene>
    <name evidence="1" type="ORF">H9L17_02460</name>
</gene>
<reference evidence="1 2" key="1">
    <citation type="submission" date="2020-08" db="EMBL/GenBank/DDBJ databases">
        <title>Genome sequence of Thermomonas brevis KACC 16975T.</title>
        <authorList>
            <person name="Hyun D.-W."/>
            <person name="Bae J.-W."/>
        </authorList>
    </citation>
    <scope>NUCLEOTIDE SEQUENCE [LARGE SCALE GENOMIC DNA]</scope>
    <source>
        <strain evidence="1 2">KACC 16975</strain>
    </source>
</reference>
<proteinExistence type="predicted"/>
<keyword evidence="2" id="KW-1185">Reference proteome</keyword>
<evidence type="ECO:0000313" key="2">
    <source>
        <dbReference type="Proteomes" id="UP000515977"/>
    </source>
</evidence>
<name>A0A7G9QUM4_9GAMM</name>
<dbReference type="AlphaFoldDB" id="A0A7G9QUM4"/>